<feature type="region of interest" description="Disordered" evidence="1">
    <location>
        <begin position="205"/>
        <end position="225"/>
    </location>
</feature>
<organism evidence="2 3">
    <name type="scientific">Portunus trituberculatus</name>
    <name type="common">Swimming crab</name>
    <name type="synonym">Neptunus trituberculatus</name>
    <dbReference type="NCBI Taxonomy" id="210409"/>
    <lineage>
        <taxon>Eukaryota</taxon>
        <taxon>Metazoa</taxon>
        <taxon>Ecdysozoa</taxon>
        <taxon>Arthropoda</taxon>
        <taxon>Crustacea</taxon>
        <taxon>Multicrustacea</taxon>
        <taxon>Malacostraca</taxon>
        <taxon>Eumalacostraca</taxon>
        <taxon>Eucarida</taxon>
        <taxon>Decapoda</taxon>
        <taxon>Pleocyemata</taxon>
        <taxon>Brachyura</taxon>
        <taxon>Eubrachyura</taxon>
        <taxon>Portunoidea</taxon>
        <taxon>Portunidae</taxon>
        <taxon>Portuninae</taxon>
        <taxon>Portunus</taxon>
    </lineage>
</organism>
<dbReference type="EMBL" id="VSRR010024336">
    <property type="protein sequence ID" value="MPC66137.1"/>
    <property type="molecule type" value="Genomic_DNA"/>
</dbReference>
<reference evidence="2 3" key="1">
    <citation type="submission" date="2019-05" db="EMBL/GenBank/DDBJ databases">
        <title>Another draft genome of Portunus trituberculatus and its Hox gene families provides insights of decapod evolution.</title>
        <authorList>
            <person name="Jeong J.-H."/>
            <person name="Song I."/>
            <person name="Kim S."/>
            <person name="Choi T."/>
            <person name="Kim D."/>
            <person name="Ryu S."/>
            <person name="Kim W."/>
        </authorList>
    </citation>
    <scope>NUCLEOTIDE SEQUENCE [LARGE SCALE GENOMIC DNA]</scope>
    <source>
        <tissue evidence="2">Muscle</tissue>
    </source>
</reference>
<keyword evidence="3" id="KW-1185">Reference proteome</keyword>
<sequence length="278" mass="27880">MQSLGQAGPAAAASPEVEIVPASTVGPTTTTGGFHAPVSGTGKAVHSALGTFHTVYGGEIDDSHPAPMSSGQTPIWDIDGGVCHMAPMPSGQPLIPSHDFICGTGKKVPGAPGTFGSVYGVVEFGNSLATKMFGGLLPTENISVGVSYKAPMPGNQTRVPCVGVGVWYLASMPGGHPLPCSGLGHLDPDESVPGNLPLIQEASVEAGQPASVPGGSWEASVEAGQPAPLSGGNGVGQGLLAPMLVGCPFSVAGTCEDDEQEELPNQKGVFPFCTSQAK</sequence>
<proteinExistence type="predicted"/>
<name>A0A5B7HA13_PORTR</name>
<evidence type="ECO:0000256" key="1">
    <source>
        <dbReference type="SAM" id="MobiDB-lite"/>
    </source>
</evidence>
<evidence type="ECO:0000313" key="3">
    <source>
        <dbReference type="Proteomes" id="UP000324222"/>
    </source>
</evidence>
<evidence type="ECO:0000313" key="2">
    <source>
        <dbReference type="EMBL" id="MPC66137.1"/>
    </source>
</evidence>
<dbReference type="AlphaFoldDB" id="A0A5B7HA13"/>
<gene>
    <name evidence="2" type="ORF">E2C01_060283</name>
</gene>
<comment type="caution">
    <text evidence="2">The sequence shown here is derived from an EMBL/GenBank/DDBJ whole genome shotgun (WGS) entry which is preliminary data.</text>
</comment>
<dbReference type="Proteomes" id="UP000324222">
    <property type="component" value="Unassembled WGS sequence"/>
</dbReference>
<accession>A0A5B7HA13</accession>
<protein>
    <submittedName>
        <fullName evidence="2">Uncharacterized protein</fullName>
    </submittedName>
</protein>